<feature type="region of interest" description="Disordered" evidence="1">
    <location>
        <begin position="83"/>
        <end position="104"/>
    </location>
</feature>
<dbReference type="EMBL" id="BPLQ01012776">
    <property type="protein sequence ID" value="GIY67749.1"/>
    <property type="molecule type" value="Genomic_DNA"/>
</dbReference>
<proteinExistence type="predicted"/>
<reference evidence="2 3" key="1">
    <citation type="submission" date="2021-06" db="EMBL/GenBank/DDBJ databases">
        <title>Caerostris darwini draft genome.</title>
        <authorList>
            <person name="Kono N."/>
            <person name="Arakawa K."/>
        </authorList>
    </citation>
    <scope>NUCLEOTIDE SEQUENCE [LARGE SCALE GENOMIC DNA]</scope>
</reference>
<organism evidence="2 3">
    <name type="scientific">Caerostris darwini</name>
    <dbReference type="NCBI Taxonomy" id="1538125"/>
    <lineage>
        <taxon>Eukaryota</taxon>
        <taxon>Metazoa</taxon>
        <taxon>Ecdysozoa</taxon>
        <taxon>Arthropoda</taxon>
        <taxon>Chelicerata</taxon>
        <taxon>Arachnida</taxon>
        <taxon>Araneae</taxon>
        <taxon>Araneomorphae</taxon>
        <taxon>Entelegynae</taxon>
        <taxon>Araneoidea</taxon>
        <taxon>Araneidae</taxon>
        <taxon>Caerostris</taxon>
    </lineage>
</organism>
<comment type="caution">
    <text evidence="2">The sequence shown here is derived from an EMBL/GenBank/DDBJ whole genome shotgun (WGS) entry which is preliminary data.</text>
</comment>
<accession>A0AAV4VCN1</accession>
<evidence type="ECO:0000313" key="2">
    <source>
        <dbReference type="EMBL" id="GIY67749.1"/>
    </source>
</evidence>
<dbReference type="Proteomes" id="UP001054837">
    <property type="component" value="Unassembled WGS sequence"/>
</dbReference>
<dbReference type="AlphaFoldDB" id="A0AAV4VCN1"/>
<sequence>MHPNVTKCIVWGSKIVSWRRKRYQMYYFVGGKIYHMGYSFPNDTKCIVCWEEFILATYSPPMMQSFGRNVSFGKCIPKLRNVSSNEGEEFSPVRKCSPLPHQHY</sequence>
<gene>
    <name evidence="2" type="ORF">CDAR_36021</name>
</gene>
<evidence type="ECO:0000256" key="1">
    <source>
        <dbReference type="SAM" id="MobiDB-lite"/>
    </source>
</evidence>
<keyword evidence="3" id="KW-1185">Reference proteome</keyword>
<protein>
    <submittedName>
        <fullName evidence="2">Uncharacterized protein</fullName>
    </submittedName>
</protein>
<evidence type="ECO:0000313" key="3">
    <source>
        <dbReference type="Proteomes" id="UP001054837"/>
    </source>
</evidence>
<name>A0AAV4VCN1_9ARAC</name>